<name>A0AAE0K7B6_9PEZI</name>
<keyword evidence="18" id="KW-0812">Transmembrane</keyword>
<feature type="domain" description="JmjC" evidence="19">
    <location>
        <begin position="1540"/>
        <end position="1699"/>
    </location>
</feature>
<reference evidence="20" key="2">
    <citation type="submission" date="2023-06" db="EMBL/GenBank/DDBJ databases">
        <authorList>
            <consortium name="Lawrence Berkeley National Laboratory"/>
            <person name="Haridas S."/>
            <person name="Hensen N."/>
            <person name="Bonometti L."/>
            <person name="Westerberg I."/>
            <person name="Brannstrom I.O."/>
            <person name="Guillou S."/>
            <person name="Cros-Aarteil S."/>
            <person name="Calhoun S."/>
            <person name="Kuo A."/>
            <person name="Mondo S."/>
            <person name="Pangilinan J."/>
            <person name="Riley R."/>
            <person name="Labutti K."/>
            <person name="Andreopoulos B."/>
            <person name="Lipzen A."/>
            <person name="Chen C."/>
            <person name="Yanf M."/>
            <person name="Daum C."/>
            <person name="Ng V."/>
            <person name="Clum A."/>
            <person name="Steindorff A."/>
            <person name="Ohm R."/>
            <person name="Martin F."/>
            <person name="Silar P."/>
            <person name="Natvig D."/>
            <person name="Lalanne C."/>
            <person name="Gautier V."/>
            <person name="Ament-Velasquez S.L."/>
            <person name="Kruys A."/>
            <person name="Hutchinson M.I."/>
            <person name="Powell A.J."/>
            <person name="Barry K."/>
            <person name="Miller A.N."/>
            <person name="Grigoriev I.V."/>
            <person name="Debuchy R."/>
            <person name="Gladieux P."/>
            <person name="Thoren M.H."/>
            <person name="Johannesson H."/>
        </authorList>
    </citation>
    <scope>NUCLEOTIDE SEQUENCE</scope>
    <source>
        <strain evidence="20">CBS 958.72</strain>
    </source>
</reference>
<comment type="caution">
    <text evidence="20">The sequence shown here is derived from an EMBL/GenBank/DDBJ whole genome shotgun (WGS) entry which is preliminary data.</text>
</comment>
<evidence type="ECO:0000256" key="13">
    <source>
        <dbReference type="ARBA" id="ARBA00029750"/>
    </source>
</evidence>
<evidence type="ECO:0000256" key="7">
    <source>
        <dbReference type="ARBA" id="ARBA00018045"/>
    </source>
</evidence>
<dbReference type="Gene3D" id="2.120.10.80">
    <property type="entry name" value="Kelch-type beta propeller"/>
    <property type="match status" value="1"/>
</dbReference>
<keyword evidence="21" id="KW-1185">Reference proteome</keyword>
<dbReference type="EC" id="2.3.1.231" evidence="5"/>
<dbReference type="Gene3D" id="3.40.50.150">
    <property type="entry name" value="Vaccinia Virus protein VP39"/>
    <property type="match status" value="1"/>
</dbReference>
<keyword evidence="11" id="KW-0819">tRNA processing</keyword>
<evidence type="ECO:0000256" key="17">
    <source>
        <dbReference type="SAM" id="MobiDB-lite"/>
    </source>
</evidence>
<feature type="transmembrane region" description="Helical" evidence="18">
    <location>
        <begin position="133"/>
        <end position="152"/>
    </location>
</feature>
<feature type="transmembrane region" description="Helical" evidence="18">
    <location>
        <begin position="587"/>
        <end position="605"/>
    </location>
</feature>
<dbReference type="InterPro" id="IPR041667">
    <property type="entry name" value="Cupin_8"/>
</dbReference>
<feature type="transmembrane region" description="Helical" evidence="18">
    <location>
        <begin position="496"/>
        <end position="524"/>
    </location>
</feature>
<dbReference type="InterPro" id="IPR011043">
    <property type="entry name" value="Gal_Oxase/kelch_b-propeller"/>
</dbReference>
<dbReference type="FunFam" id="2.60.120.650:FF:000043">
    <property type="entry name" value="tRNA wybutosine-synthesizing protein 4"/>
    <property type="match status" value="1"/>
</dbReference>
<evidence type="ECO:0000259" key="19">
    <source>
        <dbReference type="PROSITE" id="PS51184"/>
    </source>
</evidence>
<dbReference type="PROSITE" id="PS51184">
    <property type="entry name" value="JMJC"/>
    <property type="match status" value="1"/>
</dbReference>
<dbReference type="GO" id="GO:0030488">
    <property type="term" value="P:tRNA methylation"/>
    <property type="evidence" value="ECO:0007669"/>
    <property type="project" value="TreeGrafter"/>
</dbReference>
<protein>
    <recommendedName>
        <fullName evidence="7">tRNA wybutosine-synthesizing protein 4</fullName>
        <ecNumber evidence="6">2.1.1.290</ecNumber>
        <ecNumber evidence="5">2.3.1.231</ecNumber>
    </recommendedName>
    <alternativeName>
        <fullName evidence="14">Leucine carboxyl methyltransferase 2</fullName>
    </alternativeName>
    <alternativeName>
        <fullName evidence="15">tRNA(Phe) (7-(3-amino-3-(methoxycarbonyl)propyl)wyosine(37)-N)-methoxycarbonyltransferase</fullName>
    </alternativeName>
    <alternativeName>
        <fullName evidence="13">tRNA(Phe) (7-(3-amino-3-carboxypropyl)wyosine(37)-O)-methyltransferase</fullName>
    </alternativeName>
</protein>
<evidence type="ECO:0000256" key="18">
    <source>
        <dbReference type="SAM" id="Phobius"/>
    </source>
</evidence>
<keyword evidence="9" id="KW-0808">Transferase</keyword>
<keyword evidence="18" id="KW-1133">Transmembrane helix</keyword>
<feature type="compositionally biased region" description="Low complexity" evidence="17">
    <location>
        <begin position="444"/>
        <end position="456"/>
    </location>
</feature>
<keyword evidence="10" id="KW-0949">S-adenosyl-L-methionine</keyword>
<keyword evidence="18" id="KW-0472">Membrane</keyword>
<evidence type="ECO:0000256" key="10">
    <source>
        <dbReference type="ARBA" id="ARBA00022691"/>
    </source>
</evidence>
<feature type="region of interest" description="Disordered" evidence="17">
    <location>
        <begin position="440"/>
        <end position="459"/>
    </location>
</feature>
<dbReference type="Gene3D" id="6.10.140.1470">
    <property type="match status" value="1"/>
</dbReference>
<feature type="region of interest" description="Disordered" evidence="17">
    <location>
        <begin position="627"/>
        <end position="652"/>
    </location>
</feature>
<sequence length="1743" mass="184959">MSHTGPLGSAGGGGTSDDTATASTPLLHSDTASTLGPASSSSSSLRSLSPLRGGDKRLRAVAAARSLSFASAVLSSLCAGSVTVFSLYGHIFQERLHYTQFQVNGVACAASIAMYIPVPLLGYLCDRVGPAPLSLLAAVFFGVGYGLAAALYRRAVGDAQGGGALVQQHGSWTFAAMIVAFVFIGVGTCSMYLSAVATCAKNFGKGRHRGLALAVPIAAFGLSGMWLSQLGSRVFCERLPDGTKGDVDVFRFFLFLAVLLFVVGLSGTVGLKIVDERDFIDEAVEELERSGILDGSALFSPSRSERGYGAIEQSANPFDEGDDAGILGPSNDDLDEDEARLKKQWVLNAETRRFLTDHTMWCFALGFFFMIGPGEAFINNLGTVIKTLYPPTLHYEGKPTSAATHVSIVGITSTVVRLLTGTLTDLLAPSPQARHIQITSVAAPSSSPSSPSSSSSTRGRHLSVSRISFLLFFAGVLSLGLASLASGLIQNHGERFWIVSGLVGAGYGAVFSLTPIIITVIWGVENFATNWGIVAMFPALGATTWGVIYSAVYQAAAKRSAGSPGGGGGGDGQDIFCYGAACYAPTFWAMAASIWVACGLVLWAWKGKNGMRSGPVLDGVAAVRAAGSGNSKKRSPAHKAQDDQVMSTNSSSIVSKRSVEKLYYPREPHFFRFFVHKFMRRSPLINRGYHLRLHVVDVLVRRFLQDVGPDSSGKTKVVVNLGCGSDVLPWQCLSRYPEHCGRARFVDVDFPELIERKRQTVAATPELLAGLTGVRARQQQQQQQQQQQRHPSVVFESDRYVQIGCDLRELATLQQALAAVLGDLAGCEFLFVAEVSITYMETAGADEVIRWASTLGDASPYQDGNDTSEAEFVLLEQILPDGDGHPFAATMLQHFDKLNTPPKSVRAYPSVVDQQHRFSSRGWSTAVRVWTLWQAWADDTFLSPADRAALDQVEPFDEWEEFALFASHYCLVHAKVVSGGAAAAAAAEAATIPPPPSSAAVPVQPVALQFDACAGQRGQRRFGAAMLLSSPDISSSSSPVVLNVMGLGTKSRLQSCDVFGQADHGDNSGARAAREFTLGEGGPATRMCHSLTDLGGGHGVLLAGGRAAPSSPFKDCWVFQQSGSGGAWKRTHDLPTPLHRHSVTALGATGMALLAGGRGEADALADCLLYRPQTGWVVCEILGHDRPAAVYGAMLCALAAGETNPSARFSGVYAGGLRDGVVADQIFYWELDVSDPEKPTIRYTIPRPAGALDKGPSRRLLARFGAACLPRASASSPGEFVVLGGVASAHLLAHQDEILVCRVTADEYEICSRLVGGHGMMTTTPPLPRPLLTGTSAVLAPPDGRRAVVVGGGATCFSMGTFWNKGVYIIDLGAPLCSSGVVVDGVPEEDTPPRWAHEKTLDMIPGSGGELRAAAQDAASSTASGGPGPAVTAIARVTLETPDDFARVLRDGRPVVLTGLDLGACVSTWSLDYLADKIGHDRKVVVHEAATQAMDFAGKNFRYATAGFGEFARRVAHGERLYLRALSHDRPAEKPAALADDFPALAPDFALPPQLSAVADSLFSSVLRVSGPVNMWLHYDVMANVYCQIAGSKRLMLFPPGDVEHLSFAPGASSSSIDVFASLQSSSDSSTTTTTLSQTHPHEAVLSPGDVLYLPPLWPHTATTVGGGSGGGETSIAVNVFFRDLDGGVYAPGRDVYGNRDLAAYEKGRQDIARVAASFQRLPPAARQFYLLRLADELRRKAQ</sequence>
<feature type="transmembrane region" description="Helical" evidence="18">
    <location>
        <begin position="467"/>
        <end position="489"/>
    </location>
</feature>
<dbReference type="SUPFAM" id="SSF50965">
    <property type="entry name" value="Galactose oxidase, central domain"/>
    <property type="match status" value="1"/>
</dbReference>
<dbReference type="GO" id="GO:0008175">
    <property type="term" value="F:tRNA methyltransferase activity"/>
    <property type="evidence" value="ECO:0007669"/>
    <property type="project" value="TreeGrafter"/>
</dbReference>
<proteinExistence type="inferred from homology"/>
<evidence type="ECO:0000256" key="9">
    <source>
        <dbReference type="ARBA" id="ARBA00022679"/>
    </source>
</evidence>
<dbReference type="SUPFAM" id="SSF51197">
    <property type="entry name" value="Clavaminate synthase-like"/>
    <property type="match status" value="1"/>
</dbReference>
<feature type="transmembrane region" description="Helical" evidence="18">
    <location>
        <begin position="249"/>
        <end position="271"/>
    </location>
</feature>
<evidence type="ECO:0000256" key="2">
    <source>
        <dbReference type="ARBA" id="ARBA00004141"/>
    </source>
</evidence>
<comment type="subcellular location">
    <subcellularLocation>
        <location evidence="2">Membrane</location>
        <topology evidence="2">Multi-pass membrane protein</topology>
    </subcellularLocation>
</comment>
<feature type="transmembrane region" description="Helical" evidence="18">
    <location>
        <begin position="101"/>
        <end position="121"/>
    </location>
</feature>
<dbReference type="PANTHER" id="PTHR46529:SF1">
    <property type="entry name" value="TRNA WYBUTOSINE-SYNTHESIZING PROTEIN 4"/>
    <property type="match status" value="1"/>
</dbReference>
<dbReference type="Pfam" id="PF13621">
    <property type="entry name" value="Cupin_8"/>
    <property type="match status" value="1"/>
</dbReference>
<keyword evidence="8" id="KW-0489">Methyltransferase</keyword>
<reference evidence="20" key="1">
    <citation type="journal article" date="2023" name="Mol. Phylogenet. Evol.">
        <title>Genome-scale phylogeny and comparative genomics of the fungal order Sordariales.</title>
        <authorList>
            <person name="Hensen N."/>
            <person name="Bonometti L."/>
            <person name="Westerberg I."/>
            <person name="Brannstrom I.O."/>
            <person name="Guillou S."/>
            <person name="Cros-Aarteil S."/>
            <person name="Calhoun S."/>
            <person name="Haridas S."/>
            <person name="Kuo A."/>
            <person name="Mondo S."/>
            <person name="Pangilinan J."/>
            <person name="Riley R."/>
            <person name="LaButti K."/>
            <person name="Andreopoulos B."/>
            <person name="Lipzen A."/>
            <person name="Chen C."/>
            <person name="Yan M."/>
            <person name="Daum C."/>
            <person name="Ng V."/>
            <person name="Clum A."/>
            <person name="Steindorff A."/>
            <person name="Ohm R.A."/>
            <person name="Martin F."/>
            <person name="Silar P."/>
            <person name="Natvig D.O."/>
            <person name="Lalanne C."/>
            <person name="Gautier V."/>
            <person name="Ament-Velasquez S.L."/>
            <person name="Kruys A."/>
            <person name="Hutchinson M.I."/>
            <person name="Powell A.J."/>
            <person name="Barry K."/>
            <person name="Miller A.N."/>
            <person name="Grigoriev I.V."/>
            <person name="Debuchy R."/>
            <person name="Gladieux P."/>
            <person name="Hiltunen Thoren M."/>
            <person name="Johannesson H."/>
        </authorList>
    </citation>
    <scope>NUCLEOTIDE SEQUENCE</scope>
    <source>
        <strain evidence="20">CBS 958.72</strain>
    </source>
</reference>
<evidence type="ECO:0000256" key="5">
    <source>
        <dbReference type="ARBA" id="ARBA00012155"/>
    </source>
</evidence>
<dbReference type="InterPro" id="IPR036259">
    <property type="entry name" value="MFS_trans_sf"/>
</dbReference>
<gene>
    <name evidence="20" type="ORF">B0T24DRAFT_595253</name>
</gene>
<dbReference type="Gene3D" id="1.20.1250.20">
    <property type="entry name" value="MFS general substrate transporter like domains"/>
    <property type="match status" value="1"/>
</dbReference>
<feature type="compositionally biased region" description="Low complexity" evidence="17">
    <location>
        <begin position="16"/>
        <end position="48"/>
    </location>
</feature>
<dbReference type="InterPro" id="IPR007213">
    <property type="entry name" value="Ppm1/Ppm2/Tcmp"/>
</dbReference>
<dbReference type="Pfam" id="PF04072">
    <property type="entry name" value="LCM"/>
    <property type="match status" value="1"/>
</dbReference>
<dbReference type="EMBL" id="JAULSN010000005">
    <property type="protein sequence ID" value="KAK3371439.1"/>
    <property type="molecule type" value="Genomic_DNA"/>
</dbReference>
<dbReference type="SUPFAM" id="SSF103473">
    <property type="entry name" value="MFS general substrate transporter"/>
    <property type="match status" value="1"/>
</dbReference>
<feature type="transmembrane region" description="Helical" evidence="18">
    <location>
        <begin position="67"/>
        <end position="89"/>
    </location>
</feature>
<dbReference type="Pfam" id="PF07690">
    <property type="entry name" value="MFS_1"/>
    <property type="match status" value="1"/>
</dbReference>
<evidence type="ECO:0000256" key="12">
    <source>
        <dbReference type="ARBA" id="ARBA00025588"/>
    </source>
</evidence>
<dbReference type="Gene3D" id="2.60.120.650">
    <property type="entry name" value="Cupin"/>
    <property type="match status" value="1"/>
</dbReference>
<evidence type="ECO:0000256" key="6">
    <source>
        <dbReference type="ARBA" id="ARBA00012779"/>
    </source>
</evidence>
<evidence type="ECO:0000313" key="21">
    <source>
        <dbReference type="Proteomes" id="UP001287356"/>
    </source>
</evidence>
<comment type="pathway">
    <text evidence="3">tRNA modification; wybutosine-tRNA(Phe) biosynthesis.</text>
</comment>
<dbReference type="PANTHER" id="PTHR46529">
    <property type="entry name" value="TRNA WYBUTOSINE-SYNTHESIZING PROTEIN 4"/>
    <property type="match status" value="1"/>
</dbReference>
<feature type="region of interest" description="Disordered" evidence="17">
    <location>
        <begin position="1"/>
        <end position="48"/>
    </location>
</feature>
<dbReference type="InterPro" id="IPR011701">
    <property type="entry name" value="MFS"/>
</dbReference>
<dbReference type="SUPFAM" id="SSF53335">
    <property type="entry name" value="S-adenosyl-L-methionine-dependent methyltransferases"/>
    <property type="match status" value="1"/>
</dbReference>
<dbReference type="Proteomes" id="UP001287356">
    <property type="component" value="Unassembled WGS sequence"/>
</dbReference>
<feature type="transmembrane region" description="Helical" evidence="18">
    <location>
        <begin position="210"/>
        <end position="229"/>
    </location>
</feature>
<evidence type="ECO:0000256" key="8">
    <source>
        <dbReference type="ARBA" id="ARBA00022603"/>
    </source>
</evidence>
<feature type="transmembrane region" description="Helical" evidence="18">
    <location>
        <begin position="172"/>
        <end position="198"/>
    </location>
</feature>
<dbReference type="InterPro" id="IPR003347">
    <property type="entry name" value="JmjC_dom"/>
</dbReference>
<accession>A0AAE0K7B6</accession>
<evidence type="ECO:0000256" key="14">
    <source>
        <dbReference type="ARBA" id="ARBA00030231"/>
    </source>
</evidence>
<comment type="function">
    <text evidence="12">Probable S-adenosyl-L-methionine-dependent methyltransferase that acts as a component of the wybutosine biosynthesis pathway. Wybutosine is a hyper modified guanosine with a tricyclic base found at the 3'-position adjacent to the anticodon of eukaryotic phenylalanine tRNA. May methylate the carboxyl group of leucine residues to form alpha-leucine ester residues.</text>
</comment>
<dbReference type="InterPro" id="IPR029063">
    <property type="entry name" value="SAM-dependent_MTases_sf"/>
</dbReference>
<dbReference type="CDD" id="cd17354">
    <property type="entry name" value="MFS_Mch1p_like"/>
    <property type="match status" value="1"/>
</dbReference>
<organism evidence="20 21">
    <name type="scientific">Lasiosphaeria ovina</name>
    <dbReference type="NCBI Taxonomy" id="92902"/>
    <lineage>
        <taxon>Eukaryota</taxon>
        <taxon>Fungi</taxon>
        <taxon>Dikarya</taxon>
        <taxon>Ascomycota</taxon>
        <taxon>Pezizomycotina</taxon>
        <taxon>Sordariomycetes</taxon>
        <taxon>Sordariomycetidae</taxon>
        <taxon>Sordariales</taxon>
        <taxon>Lasiosphaeriaceae</taxon>
        <taxon>Lasiosphaeria</taxon>
    </lineage>
</organism>
<comment type="similarity">
    <text evidence="4">Belongs to the methyltransferase superfamily. LCMT family.</text>
</comment>
<evidence type="ECO:0000256" key="16">
    <source>
        <dbReference type="ARBA" id="ARBA00049250"/>
    </source>
</evidence>
<dbReference type="Pfam" id="PF13418">
    <property type="entry name" value="Beta-prop_TYW4"/>
    <property type="match status" value="1"/>
</dbReference>
<evidence type="ECO:0000256" key="15">
    <source>
        <dbReference type="ARBA" id="ARBA00030847"/>
    </source>
</evidence>
<dbReference type="GO" id="GO:0016020">
    <property type="term" value="C:membrane"/>
    <property type="evidence" value="ECO:0007669"/>
    <property type="project" value="UniProtKB-SubCell"/>
</dbReference>
<dbReference type="GO" id="GO:0031591">
    <property type="term" value="P:wybutosine biosynthetic process"/>
    <property type="evidence" value="ECO:0007669"/>
    <property type="project" value="TreeGrafter"/>
</dbReference>
<dbReference type="EC" id="2.1.1.290" evidence="6"/>
<evidence type="ECO:0000256" key="1">
    <source>
        <dbReference type="ARBA" id="ARBA00001806"/>
    </source>
</evidence>
<dbReference type="InterPro" id="IPR015915">
    <property type="entry name" value="Kelch-typ_b-propeller"/>
</dbReference>
<evidence type="ECO:0000256" key="3">
    <source>
        <dbReference type="ARBA" id="ARBA00004797"/>
    </source>
</evidence>
<comment type="catalytic activity">
    <reaction evidence="1">
        <text>7-[(3S)-3-amino-3-carboxypropyl]wyosine(37) in tRNA(Phe) + S-adenosyl-L-methionine = 7-[(3S)-(3-amino-3-methoxycarbonyl)propyl]wyosine(37) in tRNA(Phe) + S-adenosyl-L-homocysteine</text>
        <dbReference type="Rhea" id="RHEA:36903"/>
        <dbReference type="Rhea" id="RHEA-COMP:10379"/>
        <dbReference type="Rhea" id="RHEA-COMP:11844"/>
        <dbReference type="ChEBI" id="CHEBI:57856"/>
        <dbReference type="ChEBI" id="CHEBI:59789"/>
        <dbReference type="ChEBI" id="CHEBI:73543"/>
        <dbReference type="ChEBI" id="CHEBI:74275"/>
        <dbReference type="EC" id="2.1.1.290"/>
    </reaction>
</comment>
<feature type="transmembrane region" description="Helical" evidence="18">
    <location>
        <begin position="530"/>
        <end position="552"/>
    </location>
</feature>
<comment type="catalytic activity">
    <reaction evidence="16">
        <text>7-[(3S)-(3-amino-3-methoxycarbonyl)propyl]wyosine(37) in tRNA(Phe) + S-adenosyl-L-methionine + CO2 = wybutosine(37) in tRNA(Phe) + S-adenosyl-L-homocysteine + 2 H(+)</text>
        <dbReference type="Rhea" id="RHEA:37119"/>
        <dbReference type="Rhea" id="RHEA-COMP:11844"/>
        <dbReference type="Rhea" id="RHEA-COMP:11847"/>
        <dbReference type="ChEBI" id="CHEBI:15378"/>
        <dbReference type="ChEBI" id="CHEBI:16526"/>
        <dbReference type="ChEBI" id="CHEBI:57856"/>
        <dbReference type="ChEBI" id="CHEBI:59789"/>
        <dbReference type="ChEBI" id="CHEBI:73544"/>
        <dbReference type="ChEBI" id="CHEBI:74275"/>
        <dbReference type="EC" id="2.3.1.231"/>
    </reaction>
</comment>
<dbReference type="GO" id="GO:0022857">
    <property type="term" value="F:transmembrane transporter activity"/>
    <property type="evidence" value="ECO:0007669"/>
    <property type="project" value="InterPro"/>
</dbReference>
<evidence type="ECO:0000256" key="4">
    <source>
        <dbReference type="ARBA" id="ARBA00010703"/>
    </source>
</evidence>
<evidence type="ECO:0000256" key="11">
    <source>
        <dbReference type="ARBA" id="ARBA00022694"/>
    </source>
</evidence>
<feature type="transmembrane region" description="Helical" evidence="18">
    <location>
        <begin position="360"/>
        <end position="378"/>
    </location>
</feature>
<evidence type="ECO:0000313" key="20">
    <source>
        <dbReference type="EMBL" id="KAK3371439.1"/>
    </source>
</evidence>